<gene>
    <name evidence="2" type="ORF">DOO78_06670</name>
</gene>
<evidence type="ECO:0000313" key="3">
    <source>
        <dbReference type="Proteomes" id="UP000249065"/>
    </source>
</evidence>
<dbReference type="Proteomes" id="UP000249065">
    <property type="component" value="Unassembled WGS sequence"/>
</dbReference>
<evidence type="ECO:0000313" key="2">
    <source>
        <dbReference type="EMBL" id="RAI59922.1"/>
    </source>
</evidence>
<keyword evidence="1" id="KW-1133">Transmembrane helix</keyword>
<dbReference type="EMBL" id="QLIX01000003">
    <property type="protein sequence ID" value="RAI59922.1"/>
    <property type="molecule type" value="Genomic_DNA"/>
</dbReference>
<keyword evidence="3" id="KW-1185">Reference proteome</keyword>
<protein>
    <submittedName>
        <fullName evidence="2">Uncharacterized protein</fullName>
    </submittedName>
</protein>
<organism evidence="2 3">
    <name type="scientific">Roseicella frigidaeris</name>
    <dbReference type="NCBI Taxonomy" id="2230885"/>
    <lineage>
        <taxon>Bacteria</taxon>
        <taxon>Pseudomonadati</taxon>
        <taxon>Pseudomonadota</taxon>
        <taxon>Alphaproteobacteria</taxon>
        <taxon>Acetobacterales</taxon>
        <taxon>Roseomonadaceae</taxon>
        <taxon>Roseicella</taxon>
    </lineage>
</organism>
<sequence length="69" mass="7143">MGWILLGLVLVLGLPVVLLFLGVALALWVTLLVAGLVWSIVTVLFHAPVLAIVLALLAGLAFGRGAATR</sequence>
<dbReference type="AlphaFoldDB" id="A0A327MCB9"/>
<dbReference type="RefSeq" id="WP_111468952.1">
    <property type="nucleotide sequence ID" value="NZ_QLIX01000003.1"/>
</dbReference>
<evidence type="ECO:0000256" key="1">
    <source>
        <dbReference type="SAM" id="Phobius"/>
    </source>
</evidence>
<keyword evidence="1" id="KW-0812">Transmembrane</keyword>
<reference evidence="3" key="1">
    <citation type="submission" date="2018-06" db="EMBL/GenBank/DDBJ databases">
        <authorList>
            <person name="Khan S.A."/>
        </authorList>
    </citation>
    <scope>NUCLEOTIDE SEQUENCE [LARGE SCALE GENOMIC DNA]</scope>
    <source>
        <strain evidence="3">DB-1506</strain>
    </source>
</reference>
<feature type="transmembrane region" description="Helical" evidence="1">
    <location>
        <begin position="36"/>
        <end position="62"/>
    </location>
</feature>
<keyword evidence="1" id="KW-0472">Membrane</keyword>
<proteinExistence type="predicted"/>
<name>A0A327MCB9_9PROT</name>
<comment type="caution">
    <text evidence="2">The sequence shown here is derived from an EMBL/GenBank/DDBJ whole genome shotgun (WGS) entry which is preliminary data.</text>
</comment>
<accession>A0A327MCB9</accession>